<evidence type="ECO:0000313" key="6">
    <source>
        <dbReference type="Proteomes" id="UP000237822"/>
    </source>
</evidence>
<dbReference type="GO" id="GO:0045892">
    <property type="term" value="P:negative regulation of DNA-templated transcription"/>
    <property type="evidence" value="ECO:0007669"/>
    <property type="project" value="TreeGrafter"/>
</dbReference>
<feature type="domain" description="HTH gntR-type" evidence="4">
    <location>
        <begin position="17"/>
        <end position="85"/>
    </location>
</feature>
<dbReference type="SUPFAM" id="SSF64288">
    <property type="entry name" value="Chorismate lyase-like"/>
    <property type="match status" value="1"/>
</dbReference>
<dbReference type="PANTHER" id="PTHR44846:SF17">
    <property type="entry name" value="GNTR-FAMILY TRANSCRIPTIONAL REGULATOR"/>
    <property type="match status" value="1"/>
</dbReference>
<evidence type="ECO:0000256" key="1">
    <source>
        <dbReference type="ARBA" id="ARBA00023015"/>
    </source>
</evidence>
<dbReference type="Gene3D" id="1.10.10.10">
    <property type="entry name" value="Winged helix-like DNA-binding domain superfamily/Winged helix DNA-binding domain"/>
    <property type="match status" value="1"/>
</dbReference>
<dbReference type="GO" id="GO:0003700">
    <property type="term" value="F:DNA-binding transcription factor activity"/>
    <property type="evidence" value="ECO:0007669"/>
    <property type="project" value="InterPro"/>
</dbReference>
<dbReference type="EMBL" id="PVTI01000011">
    <property type="protein sequence ID" value="PRY58803.1"/>
    <property type="molecule type" value="Genomic_DNA"/>
</dbReference>
<keyword evidence="1" id="KW-0805">Transcription regulation</keyword>
<evidence type="ECO:0000256" key="2">
    <source>
        <dbReference type="ARBA" id="ARBA00023125"/>
    </source>
</evidence>
<dbReference type="InterPro" id="IPR011663">
    <property type="entry name" value="UTRA"/>
</dbReference>
<dbReference type="RefSeq" id="WP_106297510.1">
    <property type="nucleotide sequence ID" value="NZ_PVTI01000011.1"/>
</dbReference>
<dbReference type="PANTHER" id="PTHR44846">
    <property type="entry name" value="MANNOSYL-D-GLYCERATE TRANSPORT/METABOLISM SYSTEM REPRESSOR MNGR-RELATED"/>
    <property type="match status" value="1"/>
</dbReference>
<evidence type="ECO:0000313" key="5">
    <source>
        <dbReference type="EMBL" id="PRY58803.1"/>
    </source>
</evidence>
<dbReference type="Pfam" id="PF00392">
    <property type="entry name" value="GntR"/>
    <property type="match status" value="1"/>
</dbReference>
<evidence type="ECO:0000259" key="4">
    <source>
        <dbReference type="PROSITE" id="PS50949"/>
    </source>
</evidence>
<dbReference type="InterPro" id="IPR036390">
    <property type="entry name" value="WH_DNA-bd_sf"/>
</dbReference>
<dbReference type="GO" id="GO:0003677">
    <property type="term" value="F:DNA binding"/>
    <property type="evidence" value="ECO:0007669"/>
    <property type="project" value="UniProtKB-KW"/>
</dbReference>
<dbReference type="InterPro" id="IPR050679">
    <property type="entry name" value="Bact_HTH_transcr_reg"/>
</dbReference>
<dbReference type="InterPro" id="IPR028978">
    <property type="entry name" value="Chorismate_lyase_/UTRA_dom_sf"/>
</dbReference>
<gene>
    <name evidence="5" type="ORF">BCF74_11184</name>
</gene>
<dbReference type="SMART" id="SM00866">
    <property type="entry name" value="UTRA"/>
    <property type="match status" value="1"/>
</dbReference>
<reference evidence="5 6" key="1">
    <citation type="submission" date="2018-03" db="EMBL/GenBank/DDBJ databases">
        <title>Genomic Encyclopedia of Archaeal and Bacterial Type Strains, Phase II (KMG-II): from individual species to whole genera.</title>
        <authorList>
            <person name="Goeker M."/>
        </authorList>
    </citation>
    <scope>NUCLEOTIDE SEQUENCE [LARGE SCALE GENOMIC DNA]</scope>
    <source>
        <strain evidence="5 6">ATCC BAA-1496</strain>
    </source>
</reference>
<dbReference type="PROSITE" id="PS50949">
    <property type="entry name" value="HTH_GNTR"/>
    <property type="match status" value="1"/>
</dbReference>
<keyword evidence="3" id="KW-0804">Transcription</keyword>
<dbReference type="SUPFAM" id="SSF46785">
    <property type="entry name" value="Winged helix' DNA-binding domain"/>
    <property type="match status" value="1"/>
</dbReference>
<dbReference type="Proteomes" id="UP000237822">
    <property type="component" value="Unassembled WGS sequence"/>
</dbReference>
<evidence type="ECO:0000256" key="3">
    <source>
        <dbReference type="ARBA" id="ARBA00023163"/>
    </source>
</evidence>
<dbReference type="CDD" id="cd07377">
    <property type="entry name" value="WHTH_GntR"/>
    <property type="match status" value="1"/>
</dbReference>
<comment type="caution">
    <text evidence="5">The sequence shown here is derived from an EMBL/GenBank/DDBJ whole genome shotgun (WGS) entry which is preliminary data.</text>
</comment>
<dbReference type="AlphaFoldDB" id="A0A2T0ULJ0"/>
<protein>
    <submittedName>
        <fullName evidence="5">GntR family transcriptional regulator</fullName>
    </submittedName>
</protein>
<dbReference type="SMART" id="SM00345">
    <property type="entry name" value="HTH_GNTR"/>
    <property type="match status" value="1"/>
</dbReference>
<dbReference type="Gene3D" id="3.40.1410.10">
    <property type="entry name" value="Chorismate lyase-like"/>
    <property type="match status" value="1"/>
</dbReference>
<accession>A0A2T0ULJ0</accession>
<dbReference type="OrthoDB" id="3194402at2"/>
<organism evidence="5 6">
    <name type="scientific">Knoellia remsis</name>
    <dbReference type="NCBI Taxonomy" id="407159"/>
    <lineage>
        <taxon>Bacteria</taxon>
        <taxon>Bacillati</taxon>
        <taxon>Actinomycetota</taxon>
        <taxon>Actinomycetes</taxon>
        <taxon>Micrococcales</taxon>
        <taxon>Intrasporangiaceae</taxon>
        <taxon>Knoellia</taxon>
    </lineage>
</organism>
<sequence length="247" mass="27246">MATPQLVDVSIDRTSPVPLYHQLAEQLCAAVTDGRLQPGDPFENEVALAQRLGLSRPTVRRAIQELVDKGLLVRRRGLGTTVANRKVHRRVALSSLHDDLDREGRTPRTEVLSHGHEVNAEAASALDLPPDTELLAITRLRYAGDAPLAVMRNWLPPAYGDISRDELEATGLYAALRARGVHAVVAHQSIAARMPTPAERRHLRIRGSQPVLTMTRMAFDSAGAAVEYGDHSYRAEDYTIDLMVDER</sequence>
<name>A0A2T0ULJ0_9MICO</name>
<dbReference type="InterPro" id="IPR036388">
    <property type="entry name" value="WH-like_DNA-bd_sf"/>
</dbReference>
<keyword evidence="6" id="KW-1185">Reference proteome</keyword>
<dbReference type="InterPro" id="IPR000524">
    <property type="entry name" value="Tscrpt_reg_HTH_GntR"/>
</dbReference>
<dbReference type="PRINTS" id="PR00035">
    <property type="entry name" value="HTHGNTR"/>
</dbReference>
<dbReference type="Pfam" id="PF07702">
    <property type="entry name" value="UTRA"/>
    <property type="match status" value="1"/>
</dbReference>
<proteinExistence type="predicted"/>
<keyword evidence="2" id="KW-0238">DNA-binding</keyword>